<dbReference type="SUPFAM" id="SSF51338">
    <property type="entry name" value="Composite domain of metallo-dependent hydrolases"/>
    <property type="match status" value="1"/>
</dbReference>
<keyword evidence="2" id="KW-0378">Hydrolase</keyword>
<dbReference type="PANTHER" id="PTHR43794">
    <property type="entry name" value="AMINOHYDROLASE SSNA-RELATED"/>
    <property type="match status" value="1"/>
</dbReference>
<evidence type="ECO:0000256" key="2">
    <source>
        <dbReference type="ARBA" id="ARBA00022801"/>
    </source>
</evidence>
<gene>
    <name evidence="4" type="ORF">GCM10010833_16510</name>
</gene>
<name>A0ABQ1JBB5_9SPHN</name>
<dbReference type="EMBL" id="BMGD01000003">
    <property type="protein sequence ID" value="GGB62244.1"/>
    <property type="molecule type" value="Genomic_DNA"/>
</dbReference>
<accession>A0ABQ1JBB5</accession>
<reference evidence="5" key="1">
    <citation type="journal article" date="2019" name="Int. J. Syst. Evol. Microbiol.">
        <title>The Global Catalogue of Microorganisms (GCM) 10K type strain sequencing project: providing services to taxonomists for standard genome sequencing and annotation.</title>
        <authorList>
            <consortium name="The Broad Institute Genomics Platform"/>
            <consortium name="The Broad Institute Genome Sequencing Center for Infectious Disease"/>
            <person name="Wu L."/>
            <person name="Ma J."/>
        </authorList>
    </citation>
    <scope>NUCLEOTIDE SEQUENCE [LARGE SCALE GENOMIC DNA]</scope>
    <source>
        <strain evidence="5">CGMCC 1.12851</strain>
    </source>
</reference>
<dbReference type="Pfam" id="PF01979">
    <property type="entry name" value="Amidohydro_1"/>
    <property type="match status" value="1"/>
</dbReference>
<dbReference type="InterPro" id="IPR011059">
    <property type="entry name" value="Metal-dep_hydrolase_composite"/>
</dbReference>
<proteinExistence type="inferred from homology"/>
<dbReference type="Proteomes" id="UP000614261">
    <property type="component" value="Unassembled WGS sequence"/>
</dbReference>
<dbReference type="SUPFAM" id="SSF51556">
    <property type="entry name" value="Metallo-dependent hydrolases"/>
    <property type="match status" value="1"/>
</dbReference>
<dbReference type="InterPro" id="IPR032466">
    <property type="entry name" value="Metal_Hydrolase"/>
</dbReference>
<evidence type="ECO:0000259" key="3">
    <source>
        <dbReference type="Pfam" id="PF01979"/>
    </source>
</evidence>
<sequence>MLAGAGASAIVPLGSTAARSPAGEYLIRGATVLTMVPGPATPAGDDVHVRDGLIVAIGPKIAAPAAIPIDARGSIVLPGLVDTHWHLWTTLLRNFADNSSGNGYFAMTGRLGQRFGPDDMRLAAMLAAADAIDHGITTVHDWCHNIRSPAHARAALAGLRDTGLRARFSYGATRETAFDQPLGAKGFAQLHDSWSEWSADGRLTLGLGWRGVLATVDGRPAAVPDAVWRADLALARDRDLPVSVHANNSAANRGHIRQLAALGLLGRDMQIVHAVNAEPDEIAAIAGSGASVSLAPSSEFTVGFGVPPVAALRRAGVRIGASIDTPTLVGAADLLRELLMIQGLANAQAGDEMAMTPLDALAIGTREGAASLGLGQVTGTLSPGKRADLIVVRRDALSLQPQADPATTLLRSVRPSDITLVMVDGAILKQDGRLTRIDRAALFADVGQATDRMMRDAR</sequence>
<dbReference type="Gene3D" id="2.30.40.10">
    <property type="entry name" value="Urease, subunit C, domain 1"/>
    <property type="match status" value="1"/>
</dbReference>
<comment type="similarity">
    <text evidence="1">Belongs to the metallo-dependent hydrolases superfamily. ATZ/TRZ family.</text>
</comment>
<dbReference type="Gene3D" id="3.20.20.140">
    <property type="entry name" value="Metal-dependent hydrolases"/>
    <property type="match status" value="1"/>
</dbReference>
<dbReference type="InterPro" id="IPR006680">
    <property type="entry name" value="Amidohydro-rel"/>
</dbReference>
<keyword evidence="5" id="KW-1185">Reference proteome</keyword>
<dbReference type="InterPro" id="IPR050287">
    <property type="entry name" value="MTA/SAH_deaminase"/>
</dbReference>
<dbReference type="RefSeq" id="WP_376857371.1">
    <property type="nucleotide sequence ID" value="NZ_JBHRVH010000001.1"/>
</dbReference>
<feature type="domain" description="Amidohydrolase-related" evidence="3">
    <location>
        <begin position="75"/>
        <end position="427"/>
    </location>
</feature>
<evidence type="ECO:0000313" key="4">
    <source>
        <dbReference type="EMBL" id="GGB62244.1"/>
    </source>
</evidence>
<evidence type="ECO:0000256" key="1">
    <source>
        <dbReference type="ARBA" id="ARBA00006745"/>
    </source>
</evidence>
<protein>
    <submittedName>
        <fullName evidence="4">Cytosine deaminase</fullName>
    </submittedName>
</protein>
<evidence type="ECO:0000313" key="5">
    <source>
        <dbReference type="Proteomes" id="UP000614261"/>
    </source>
</evidence>
<dbReference type="PANTHER" id="PTHR43794:SF11">
    <property type="entry name" value="AMIDOHYDROLASE-RELATED DOMAIN-CONTAINING PROTEIN"/>
    <property type="match status" value="1"/>
</dbReference>
<organism evidence="4 5">
    <name type="scientific">Blastomonas aquatica</name>
    <dbReference type="NCBI Taxonomy" id="1510276"/>
    <lineage>
        <taxon>Bacteria</taxon>
        <taxon>Pseudomonadati</taxon>
        <taxon>Pseudomonadota</taxon>
        <taxon>Alphaproteobacteria</taxon>
        <taxon>Sphingomonadales</taxon>
        <taxon>Sphingomonadaceae</taxon>
        <taxon>Blastomonas</taxon>
    </lineage>
</organism>
<comment type="caution">
    <text evidence="4">The sequence shown here is derived from an EMBL/GenBank/DDBJ whole genome shotgun (WGS) entry which is preliminary data.</text>
</comment>